<dbReference type="Pfam" id="PF00534">
    <property type="entry name" value="Glycos_transf_1"/>
    <property type="match status" value="1"/>
</dbReference>
<dbReference type="Pfam" id="PF13439">
    <property type="entry name" value="Glyco_transf_4"/>
    <property type="match status" value="1"/>
</dbReference>
<proteinExistence type="predicted"/>
<dbReference type="AlphaFoldDB" id="A0A7W3LQK2"/>
<feature type="domain" description="Glycosyl transferase family 1" evidence="3">
    <location>
        <begin position="245"/>
        <end position="399"/>
    </location>
</feature>
<sequence>MDTQGSARRLTRRGLRPAHYALRRTALWALRPVALLRPAPRRGDRPRVRFLLQHAHGSGGTIRTVLNLSGHLAREHDVEIVSVLNRRATPFFPVADGVRIVVADDRLTPPAGRTGRLLARVPSLLTPVDDASFRSMNLRADLLLLRALWRRPPDVVIGTRPSLNLLVAELAPRGTAAVGQDHMNLASYRPALRRRLERAYRRLALLAVLTERTRAEYAAALAGAPTRLEVVPNALPELGGGPSRREHKVLLAAGRYTRQKGFDLLLDAYAPLAAEYPDWTLRIFGAGPMRDQLRKRVADRGLAGRAEVGGRTAKLGAEMERAAVYVLSSRFEGMPMVVLEAMSKGLPVVAFDCPTGPAEMITDGEDGLLVPAEDVAALTAALRRVMGDADLRDRLGERALRTAEEYRLDRIGPRWARLIAELRP</sequence>
<keyword evidence="1" id="KW-0328">Glycosyltransferase</keyword>
<dbReference type="RefSeq" id="WP_182844708.1">
    <property type="nucleotide sequence ID" value="NZ_BAAALP010000032.1"/>
</dbReference>
<dbReference type="CDD" id="cd03820">
    <property type="entry name" value="GT4_AmsD-like"/>
    <property type="match status" value="1"/>
</dbReference>
<evidence type="ECO:0000313" key="5">
    <source>
        <dbReference type="EMBL" id="MBA8952402.1"/>
    </source>
</evidence>
<comment type="caution">
    <text evidence="5">The sequence shown here is derived from an EMBL/GenBank/DDBJ whole genome shotgun (WGS) entry which is preliminary data.</text>
</comment>
<keyword evidence="6" id="KW-1185">Reference proteome</keyword>
<evidence type="ECO:0000256" key="2">
    <source>
        <dbReference type="ARBA" id="ARBA00022679"/>
    </source>
</evidence>
<dbReference type="InterPro" id="IPR028098">
    <property type="entry name" value="Glyco_trans_4-like_N"/>
</dbReference>
<evidence type="ECO:0000259" key="3">
    <source>
        <dbReference type="Pfam" id="PF00534"/>
    </source>
</evidence>
<organism evidence="5 6">
    <name type="scientific">Actinomadura namibiensis</name>
    <dbReference type="NCBI Taxonomy" id="182080"/>
    <lineage>
        <taxon>Bacteria</taxon>
        <taxon>Bacillati</taxon>
        <taxon>Actinomycetota</taxon>
        <taxon>Actinomycetes</taxon>
        <taxon>Streptosporangiales</taxon>
        <taxon>Thermomonosporaceae</taxon>
        <taxon>Actinomadura</taxon>
    </lineage>
</organism>
<name>A0A7W3LQK2_ACTNM</name>
<dbReference type="GO" id="GO:0016757">
    <property type="term" value="F:glycosyltransferase activity"/>
    <property type="evidence" value="ECO:0007669"/>
    <property type="project" value="UniProtKB-KW"/>
</dbReference>
<dbReference type="EMBL" id="JACJIA010000005">
    <property type="protein sequence ID" value="MBA8952402.1"/>
    <property type="molecule type" value="Genomic_DNA"/>
</dbReference>
<dbReference type="PANTHER" id="PTHR12526:SF627">
    <property type="entry name" value="D-RHAMNOSYLTRANSFERASE WBPZ"/>
    <property type="match status" value="1"/>
</dbReference>
<accession>A0A7W3LQK2</accession>
<dbReference type="InterPro" id="IPR001296">
    <property type="entry name" value="Glyco_trans_1"/>
</dbReference>
<gene>
    <name evidence="5" type="ORF">HNR61_004048</name>
</gene>
<dbReference type="SUPFAM" id="SSF53756">
    <property type="entry name" value="UDP-Glycosyltransferase/glycogen phosphorylase"/>
    <property type="match status" value="1"/>
</dbReference>
<evidence type="ECO:0000259" key="4">
    <source>
        <dbReference type="Pfam" id="PF13439"/>
    </source>
</evidence>
<evidence type="ECO:0000256" key="1">
    <source>
        <dbReference type="ARBA" id="ARBA00022676"/>
    </source>
</evidence>
<dbReference type="PANTHER" id="PTHR12526">
    <property type="entry name" value="GLYCOSYLTRANSFERASE"/>
    <property type="match status" value="1"/>
</dbReference>
<reference evidence="5 6" key="1">
    <citation type="submission" date="2020-08" db="EMBL/GenBank/DDBJ databases">
        <title>Genomic Encyclopedia of Type Strains, Phase IV (KMG-IV): sequencing the most valuable type-strain genomes for metagenomic binning, comparative biology and taxonomic classification.</title>
        <authorList>
            <person name="Goeker M."/>
        </authorList>
    </citation>
    <scope>NUCLEOTIDE SEQUENCE [LARGE SCALE GENOMIC DNA]</scope>
    <source>
        <strain evidence="5 6">DSM 44197</strain>
    </source>
</reference>
<evidence type="ECO:0000313" key="6">
    <source>
        <dbReference type="Proteomes" id="UP000572680"/>
    </source>
</evidence>
<dbReference type="Gene3D" id="3.40.50.2000">
    <property type="entry name" value="Glycogen Phosphorylase B"/>
    <property type="match status" value="2"/>
</dbReference>
<keyword evidence="2 5" id="KW-0808">Transferase</keyword>
<protein>
    <submittedName>
        <fullName evidence="5">Glycosyltransferase involved in cell wall biosynthesis</fullName>
    </submittedName>
</protein>
<feature type="domain" description="Glycosyltransferase subfamily 4-like N-terminal" evidence="4">
    <location>
        <begin position="59"/>
        <end position="234"/>
    </location>
</feature>
<dbReference type="Proteomes" id="UP000572680">
    <property type="component" value="Unassembled WGS sequence"/>
</dbReference>